<keyword evidence="2" id="KW-0436">Ligase</keyword>
<dbReference type="EMBL" id="JANIGO010000001">
    <property type="protein sequence ID" value="MCQ8895259.1"/>
    <property type="molecule type" value="Genomic_DNA"/>
</dbReference>
<keyword evidence="2" id="KW-0540">Nuclease</keyword>
<dbReference type="EC" id="3.1.-.-" evidence="2"/>
<organism evidence="2 3">
    <name type="scientific">Limnobacter humi</name>
    <dbReference type="NCBI Taxonomy" id="1778671"/>
    <lineage>
        <taxon>Bacteria</taxon>
        <taxon>Pseudomonadati</taxon>
        <taxon>Pseudomonadota</taxon>
        <taxon>Betaproteobacteria</taxon>
        <taxon>Burkholderiales</taxon>
        <taxon>Burkholderiaceae</taxon>
        <taxon>Limnobacter</taxon>
    </lineage>
</organism>
<dbReference type="PANTHER" id="PTHR39323">
    <property type="entry name" value="BLR1149 PROTEIN"/>
    <property type="match status" value="1"/>
</dbReference>
<comment type="caution">
    <text evidence="2">The sequence shown here is derived from an EMBL/GenBank/DDBJ whole genome shotgun (WGS) entry which is preliminary data.</text>
</comment>
<reference evidence="2 3" key="1">
    <citation type="submission" date="2022-07" db="EMBL/GenBank/DDBJ databases">
        <authorList>
            <person name="Xamxidin M."/>
            <person name="Wu M."/>
        </authorList>
    </citation>
    <scope>NUCLEOTIDE SEQUENCE [LARGE SCALE GENOMIC DNA]</scope>
    <source>
        <strain evidence="2 3">NBRC 111650</strain>
    </source>
</reference>
<keyword evidence="2" id="KW-0255">Endonuclease</keyword>
<evidence type="ECO:0000313" key="2">
    <source>
        <dbReference type="EMBL" id="MCQ8895259.1"/>
    </source>
</evidence>
<dbReference type="GO" id="GO:0016874">
    <property type="term" value="F:ligase activity"/>
    <property type="evidence" value="ECO:0007669"/>
    <property type="project" value="UniProtKB-KW"/>
</dbReference>
<dbReference type="InterPro" id="IPR024173">
    <property type="entry name" value="Pesterase_MJ0037-like"/>
</dbReference>
<dbReference type="InterPro" id="IPR029052">
    <property type="entry name" value="Metallo-depent_PP-like"/>
</dbReference>
<gene>
    <name evidence="2" type="primary">pdeM</name>
    <name evidence="2" type="ORF">NQT62_02250</name>
</gene>
<proteinExistence type="predicted"/>
<dbReference type="InterPro" id="IPR026336">
    <property type="entry name" value="PdeM-like"/>
</dbReference>
<protein>
    <submittedName>
        <fullName evidence="2">Ligase-associated DNA damage response endonuclease PdeM</fullName>
        <ecNumber evidence="2">3.1.-.-</ecNumber>
    </submittedName>
</protein>
<dbReference type="PANTHER" id="PTHR39323:SF1">
    <property type="entry name" value="BLR1149 PROTEIN"/>
    <property type="match status" value="1"/>
</dbReference>
<evidence type="ECO:0000313" key="3">
    <source>
        <dbReference type="Proteomes" id="UP001204142"/>
    </source>
</evidence>
<dbReference type="RefSeq" id="WP_256762937.1">
    <property type="nucleotide sequence ID" value="NZ_JANIGO010000001.1"/>
</dbReference>
<dbReference type="Proteomes" id="UP001204142">
    <property type="component" value="Unassembled WGS sequence"/>
</dbReference>
<dbReference type="GO" id="GO:0016787">
    <property type="term" value="F:hydrolase activity"/>
    <property type="evidence" value="ECO:0007669"/>
    <property type="project" value="UniProtKB-KW"/>
</dbReference>
<evidence type="ECO:0000259" key="1">
    <source>
        <dbReference type="Pfam" id="PF00149"/>
    </source>
</evidence>
<feature type="domain" description="Calcineurin-like phosphoesterase" evidence="1">
    <location>
        <begin position="36"/>
        <end position="125"/>
    </location>
</feature>
<sequence length="216" mass="22833">MQVLSATQRTLSISTPAGDVVLSRLRSVYVPAYQALLVADVHLGKAATFRSLGVPVPAGTTSGNLQNLSEAVAQFNPQHVYILGDLFHAKAALNPALLAEFQQWRSAHATLELHLIVGNHDSKAGMPPAMLNIQLHAEPHALGGFALCHHPQAAAGSFSIAGHVHPVCRIQGKGRDTARLPCFVQTANSLLMPAFGEFTGGHVVQVTPGQQLVVVV</sequence>
<dbReference type="PIRSF" id="PIRSF000887">
    <property type="entry name" value="Pesterase_MJ0037"/>
    <property type="match status" value="1"/>
</dbReference>
<name>A0ABT1WD01_9BURK</name>
<dbReference type="Gene3D" id="3.60.21.10">
    <property type="match status" value="1"/>
</dbReference>
<keyword evidence="2" id="KW-0378">Hydrolase</keyword>
<keyword evidence="3" id="KW-1185">Reference proteome</keyword>
<dbReference type="Pfam" id="PF00149">
    <property type="entry name" value="Metallophos"/>
    <property type="match status" value="1"/>
</dbReference>
<dbReference type="NCBIfam" id="TIGR04123">
    <property type="entry name" value="P_estr_lig_assc"/>
    <property type="match status" value="1"/>
</dbReference>
<dbReference type="InterPro" id="IPR004843">
    <property type="entry name" value="Calcineurin-like_PHP"/>
</dbReference>
<accession>A0ABT1WD01</accession>
<dbReference type="SUPFAM" id="SSF56300">
    <property type="entry name" value="Metallo-dependent phosphatases"/>
    <property type="match status" value="1"/>
</dbReference>
<dbReference type="GO" id="GO:0004519">
    <property type="term" value="F:endonuclease activity"/>
    <property type="evidence" value="ECO:0007669"/>
    <property type="project" value="UniProtKB-KW"/>
</dbReference>